<gene>
    <name evidence="5" type="ORF">CLV82_0329</name>
</gene>
<dbReference type="Pfam" id="PF13583">
    <property type="entry name" value="Reprolysin_4"/>
    <property type="match status" value="1"/>
</dbReference>
<dbReference type="OrthoDB" id="9792152at2"/>
<accession>A0A4R6TN44</accession>
<dbReference type="RefSeq" id="WP_133642554.1">
    <property type="nucleotide sequence ID" value="NZ_SNYI01000001.1"/>
</dbReference>
<dbReference type="GO" id="GO:0006508">
    <property type="term" value="P:proteolysis"/>
    <property type="evidence" value="ECO:0007669"/>
    <property type="project" value="UniProtKB-KW"/>
</dbReference>
<name>A0A4R6TN44_9FLAO</name>
<evidence type="ECO:0000259" key="4">
    <source>
        <dbReference type="PROSITE" id="PS51829"/>
    </source>
</evidence>
<sequence>MNTKLRLVLSITILFLSFYGSAQQGYWKQAAGGMETLPSAEQKVRGDDVRVFTLSESEFRDNLQQLRTTRNSNLVLQIPGKQGEMTRFRVRENPVLAPSLSAKYPGIRSFIGYSLDNEHERIRFSFSHKGFQGMIIGADEKKTVFLEKVRGSANKYLLYNRDDLSDQDQEFLCYTEDEFSKQQGKTFKLVDEGQLRTFRIAVSASGEYTQYHGGTIEDALAAINATLTTVNEVFETDFAVHLELIADTDLVIYADPDKDPYGANLNVEVQNTLSSLIGEEDYDVGHLFHRDNDSGNAGFIGSVCKDNQKGSAYSAALVPQGPVYDLDFVSHELGHQFGANHTWSFESEGTLVQAEPGSGTTIMGYAGIVAGNNVQRNGDDYFHYYSILQVINYLKTVSCGTLTALTNSPPVITPSGDFVIPKSTAFVLTGTATDPDLNDVLTYAWEQIDNGVVTALTFGPTNPGGANFRSRPPITDPSRYFPRLTEVVQGNLTQSNPEIDSAWETVSSIERELNFALTVRDNAEGGGQVASDLVKVTVSSDAGPFTVLSQASSQVYQSGSVQTINWDVAGTSSGEINAQTVDIFLSVDGGLTYPFQLADAVPNDGTHDVLLPGVATTEGRFMVKADNNIFFAINAADFSILESQFVLAFDGLAFEVCQPADLQIPFNYYSFGGFNEEVTFSTSGLPPELTSVFTPPTVMTDSTAVTLDISNINGVATGTYPFTVTGTSASISRSITLELRVLNNTYADITLNSPLDGATGTSVQVPLEWAADPGNSSYELEIATDSGFSNIVETAEVIFPSYLPQNLVPSETYFWRVKGKNSCGEGSFSAAFNFSTIAISCKSKSATGLPLNISASGTPTITSSVTFLEDLPVSDVDVSLDIDHTFLGDLIISLQSPGGTTVVLVSNSCGEFRNMEAVFDDDGETLVCGNNPAISGRVKPLGSLSSFNGESIVGTWTLTVYDSAPADGGALNSFTLDMCVEGEFRPDADGDGVFDDGDDLCLGTPPGVEVDTDGCAVYRLPQDNFRLSVDSESCINSDDGRLFVTAEAMLDYQVTVVGNGVNESSSFTSNYELGSLSAGTYELCIQATDGPIEYEVYCFEAVVSEPLPLSVLSQLNADGSRLDLKLEGAELYNVEVNGLITQVTTDNYSIALKEGNNVIKVFTNKSCQGVYEEVIFVPGPDLVYPNPFFNQTAIYVGRTQERTHLSIFNANGSLLKQGYYPVHEGEVDIDLSGWPAGIYLVRVEDQPKPRTYKIVKR</sequence>
<evidence type="ECO:0000256" key="1">
    <source>
        <dbReference type="ARBA" id="ARBA00022670"/>
    </source>
</evidence>
<dbReference type="Proteomes" id="UP000295468">
    <property type="component" value="Unassembled WGS sequence"/>
</dbReference>
<dbReference type="InterPro" id="IPR024079">
    <property type="entry name" value="MetalloPept_cat_dom_sf"/>
</dbReference>
<dbReference type="NCBIfam" id="TIGR04183">
    <property type="entry name" value="Por_Secre_tail"/>
    <property type="match status" value="1"/>
</dbReference>
<protein>
    <submittedName>
        <fullName evidence="5">Putative secreted protein (Por secretion system target)</fullName>
    </submittedName>
</protein>
<comment type="caution">
    <text evidence="5">The sequence shown here is derived from an EMBL/GenBank/DDBJ whole genome shotgun (WGS) entry which is preliminary data.</text>
</comment>
<evidence type="ECO:0000313" key="6">
    <source>
        <dbReference type="Proteomes" id="UP000295468"/>
    </source>
</evidence>
<dbReference type="SUPFAM" id="SSF49265">
    <property type="entry name" value="Fibronectin type III"/>
    <property type="match status" value="1"/>
</dbReference>
<dbReference type="Pfam" id="PF18962">
    <property type="entry name" value="Por_Secre_tail"/>
    <property type="match status" value="1"/>
</dbReference>
<dbReference type="InterPro" id="IPR026444">
    <property type="entry name" value="Secre_tail"/>
</dbReference>
<dbReference type="EMBL" id="SNYI01000001">
    <property type="protein sequence ID" value="TDQ32500.1"/>
    <property type="molecule type" value="Genomic_DNA"/>
</dbReference>
<dbReference type="Gene3D" id="3.40.390.10">
    <property type="entry name" value="Collagenase (Catalytic Domain)"/>
    <property type="match status" value="1"/>
</dbReference>
<feature type="domain" description="P/Homo B" evidence="4">
    <location>
        <begin position="832"/>
        <end position="986"/>
    </location>
</feature>
<organism evidence="5 6">
    <name type="scientific">Zeaxanthinibacter enoshimensis</name>
    <dbReference type="NCBI Taxonomy" id="392009"/>
    <lineage>
        <taxon>Bacteria</taxon>
        <taxon>Pseudomonadati</taxon>
        <taxon>Bacteroidota</taxon>
        <taxon>Flavobacteriia</taxon>
        <taxon>Flavobacteriales</taxon>
        <taxon>Flavobacteriaceae</taxon>
        <taxon>Zeaxanthinibacter</taxon>
    </lineage>
</organism>
<dbReference type="Gene3D" id="2.60.120.260">
    <property type="entry name" value="Galactose-binding domain-like"/>
    <property type="match status" value="1"/>
</dbReference>
<keyword evidence="2" id="KW-0732">Signal</keyword>
<dbReference type="AlphaFoldDB" id="A0A4R6TN44"/>
<dbReference type="SUPFAM" id="SSF55486">
    <property type="entry name" value="Metalloproteases ('zincins'), catalytic domain"/>
    <property type="match status" value="1"/>
</dbReference>
<reference evidence="5 6" key="1">
    <citation type="submission" date="2019-03" db="EMBL/GenBank/DDBJ databases">
        <title>Genomic Encyclopedia of Archaeal and Bacterial Type Strains, Phase II (KMG-II): from individual species to whole genera.</title>
        <authorList>
            <person name="Goeker M."/>
        </authorList>
    </citation>
    <scope>NUCLEOTIDE SEQUENCE [LARGE SCALE GENOMIC DNA]</scope>
    <source>
        <strain evidence="5 6">DSM 18435</strain>
    </source>
</reference>
<keyword evidence="6" id="KW-1185">Reference proteome</keyword>
<keyword evidence="1" id="KW-0645">Protease</keyword>
<evidence type="ECO:0000256" key="3">
    <source>
        <dbReference type="ARBA" id="ARBA00022801"/>
    </source>
</evidence>
<dbReference type="SUPFAM" id="SSF49785">
    <property type="entry name" value="Galactose-binding domain-like"/>
    <property type="match status" value="1"/>
</dbReference>
<dbReference type="InterPro" id="IPR002884">
    <property type="entry name" value="P_dom"/>
</dbReference>
<dbReference type="GO" id="GO:0004252">
    <property type="term" value="F:serine-type endopeptidase activity"/>
    <property type="evidence" value="ECO:0007669"/>
    <property type="project" value="InterPro"/>
</dbReference>
<dbReference type="InterPro" id="IPR036116">
    <property type="entry name" value="FN3_sf"/>
</dbReference>
<dbReference type="Pfam" id="PF01483">
    <property type="entry name" value="P_proprotein"/>
    <property type="match status" value="1"/>
</dbReference>
<dbReference type="InterPro" id="IPR013783">
    <property type="entry name" value="Ig-like_fold"/>
</dbReference>
<dbReference type="InterPro" id="IPR008979">
    <property type="entry name" value="Galactose-bd-like_sf"/>
</dbReference>
<evidence type="ECO:0000313" key="5">
    <source>
        <dbReference type="EMBL" id="TDQ32500.1"/>
    </source>
</evidence>
<proteinExistence type="predicted"/>
<keyword evidence="3" id="KW-0378">Hydrolase</keyword>
<dbReference type="Gene3D" id="2.60.40.10">
    <property type="entry name" value="Immunoglobulins"/>
    <property type="match status" value="2"/>
</dbReference>
<dbReference type="PROSITE" id="PS51829">
    <property type="entry name" value="P_HOMO_B"/>
    <property type="match status" value="1"/>
</dbReference>
<evidence type="ECO:0000256" key="2">
    <source>
        <dbReference type="ARBA" id="ARBA00022729"/>
    </source>
</evidence>
<dbReference type="GO" id="GO:0008237">
    <property type="term" value="F:metallopeptidase activity"/>
    <property type="evidence" value="ECO:0007669"/>
    <property type="project" value="InterPro"/>
</dbReference>